<sequence>MRKFLMVIISIGMISGCTSQRLYGGAIYIVNSCEKTIHVVADSYTSRISPVGGGDVTQFELATSNREIIAVFILAKSDQNIAHIFSEEGADFRVIISDGKKEKVFHGQEVYRLSENVTSSRDRKHDDVNYEIRSKEICP</sequence>
<name>A0AAP4FV74_9ENTR</name>
<dbReference type="Proteomes" id="UP001223214">
    <property type="component" value="Unassembled WGS sequence"/>
</dbReference>
<organism evidence="1 2">
    <name type="scientific">Lelliottia wanjuensis</name>
    <dbReference type="NCBI Taxonomy" id="3050585"/>
    <lineage>
        <taxon>Bacteria</taxon>
        <taxon>Pseudomonadati</taxon>
        <taxon>Pseudomonadota</taxon>
        <taxon>Gammaproteobacteria</taxon>
        <taxon>Enterobacterales</taxon>
        <taxon>Enterobacteriaceae</taxon>
        <taxon>Lelliottia</taxon>
    </lineage>
</organism>
<gene>
    <name evidence="1" type="ORF">QQF32_15760</name>
</gene>
<keyword evidence="2" id="KW-1185">Reference proteome</keyword>
<evidence type="ECO:0000313" key="2">
    <source>
        <dbReference type="Proteomes" id="UP001223214"/>
    </source>
</evidence>
<proteinExistence type="predicted"/>
<dbReference type="RefSeq" id="WP_285149834.1">
    <property type="nucleotide sequence ID" value="NZ_JASSOM010000061.1"/>
</dbReference>
<dbReference type="PROSITE" id="PS51257">
    <property type="entry name" value="PROKAR_LIPOPROTEIN"/>
    <property type="match status" value="1"/>
</dbReference>
<comment type="caution">
    <text evidence="1">The sequence shown here is derived from an EMBL/GenBank/DDBJ whole genome shotgun (WGS) entry which is preliminary data.</text>
</comment>
<evidence type="ECO:0008006" key="3">
    <source>
        <dbReference type="Google" id="ProtNLM"/>
    </source>
</evidence>
<protein>
    <recommendedName>
        <fullName evidence="3">Lipoprotein</fullName>
    </recommendedName>
</protein>
<dbReference type="EMBL" id="JASSOM010000061">
    <property type="protein sequence ID" value="MDK9364655.1"/>
    <property type="molecule type" value="Genomic_DNA"/>
</dbReference>
<accession>A0AAP4FV74</accession>
<evidence type="ECO:0000313" key="1">
    <source>
        <dbReference type="EMBL" id="MDK9364655.1"/>
    </source>
</evidence>
<dbReference type="AlphaFoldDB" id="A0AAP4FV74"/>
<reference evidence="1 2" key="1">
    <citation type="submission" date="2023-06" db="EMBL/GenBank/DDBJ databases">
        <title>Identification and characterization of antibiotic-resistant Gram-negative bacteria.</title>
        <authorList>
            <person name="Cho G.-S."/>
            <person name="Lee J."/>
            <person name="Tai E."/>
            <person name="Jeong S."/>
            <person name="Kim I."/>
            <person name="Kim B.-E."/>
            <person name="Jeong M.-I."/>
            <person name="Oh K.-K."/>
            <person name="Franz C.M.A.P."/>
        </authorList>
    </citation>
    <scope>NUCLEOTIDE SEQUENCE [LARGE SCALE GENOMIC DNA]</scope>
    <source>
        <strain evidence="1 2">V106_12</strain>
    </source>
</reference>